<feature type="domain" description="ABC transporter" evidence="3">
    <location>
        <begin position="5"/>
        <end position="230"/>
    </location>
</feature>
<dbReference type="PROSITE" id="PS50893">
    <property type="entry name" value="ABC_TRANSPORTER_2"/>
    <property type="match status" value="1"/>
</dbReference>
<reference evidence="4 5" key="1">
    <citation type="submission" date="2014-07" db="EMBL/GenBank/DDBJ databases">
        <title>Biosystematic studies on Modestobacter strains isolated from extreme hyper-arid desert soil and from historic building.</title>
        <authorList>
            <person name="Bukarasam K."/>
            <person name="Bull A."/>
            <person name="Girard G."/>
            <person name="van Wezel G."/>
            <person name="Goodfellow M."/>
        </authorList>
    </citation>
    <scope>NUCLEOTIDE SEQUENCE [LARGE SCALE GENOMIC DNA]</scope>
    <source>
        <strain evidence="4 5">KNN45-2b</strain>
    </source>
</reference>
<dbReference type="CDD" id="cd03230">
    <property type="entry name" value="ABC_DR_subfamily_A"/>
    <property type="match status" value="1"/>
</dbReference>
<dbReference type="PANTHER" id="PTHR43158:SF5">
    <property type="entry name" value="ABC TRANSPORTER, ATP-BINDING PROTEIN"/>
    <property type="match status" value="1"/>
</dbReference>
<comment type="caution">
    <text evidence="4">The sequence shown here is derived from an EMBL/GenBank/DDBJ whole genome shotgun (WGS) entry which is preliminary data.</text>
</comment>
<evidence type="ECO:0000313" key="4">
    <source>
        <dbReference type="EMBL" id="KGH44842.1"/>
    </source>
</evidence>
<dbReference type="Proteomes" id="UP000029713">
    <property type="component" value="Unassembled WGS sequence"/>
</dbReference>
<evidence type="ECO:0000256" key="2">
    <source>
        <dbReference type="ARBA" id="ARBA00022840"/>
    </source>
</evidence>
<evidence type="ECO:0000313" key="5">
    <source>
        <dbReference type="Proteomes" id="UP000029713"/>
    </source>
</evidence>
<dbReference type="SMART" id="SM00382">
    <property type="entry name" value="AAA"/>
    <property type="match status" value="1"/>
</dbReference>
<dbReference type="AlphaFoldDB" id="A0A098Y306"/>
<keyword evidence="5" id="KW-1185">Reference proteome</keyword>
<dbReference type="SUPFAM" id="SSF52540">
    <property type="entry name" value="P-loop containing nucleoside triphosphate hydrolases"/>
    <property type="match status" value="1"/>
</dbReference>
<organism evidence="4 5">
    <name type="scientific">Modestobacter caceresii</name>
    <dbReference type="NCBI Taxonomy" id="1522368"/>
    <lineage>
        <taxon>Bacteria</taxon>
        <taxon>Bacillati</taxon>
        <taxon>Actinomycetota</taxon>
        <taxon>Actinomycetes</taxon>
        <taxon>Geodermatophilales</taxon>
        <taxon>Geodermatophilaceae</taxon>
        <taxon>Modestobacter</taxon>
    </lineage>
</organism>
<dbReference type="PANTHER" id="PTHR43158">
    <property type="entry name" value="SKFA PEPTIDE EXPORT ATP-BINDING PROTEIN SKFE"/>
    <property type="match status" value="1"/>
</dbReference>
<dbReference type="STRING" id="1522368.IN07_20825"/>
<gene>
    <name evidence="4" type="ORF">IN07_20825</name>
</gene>
<protein>
    <submittedName>
        <fullName evidence="4">Multidrug ABC transporter ATPase</fullName>
    </submittedName>
</protein>
<dbReference type="InterPro" id="IPR003593">
    <property type="entry name" value="AAA+_ATPase"/>
</dbReference>
<accession>A0A098Y306</accession>
<sequence length="307" mass="33013">MTVAATLEGVTMRFRGHTALTDVSTSLQADTITGLLGRNGAGKTTLMQLLTGHRVPTAGQVTVLGAAPYENDGVLRRMCFIKEGQRYPDHFRVCDAVSAAAHLYPHWDQPLADQLLTDFDLPGKRPIKKLSRGMNSAVGIVLGLASRAPVTLFDEPYLGLDAVARQLFYDRLLADYAEHPRTILLSTHLIEEISDLLEHVLLIDRGRVLLDADVETLRSTALTVTGPAAQVATFGAGHAVLHEESMAGQTRAIVRTETATARREATALGLAVEQTSIQRLVVAMSLAAAQPAAPSTLDRATLQGAHR</sequence>
<dbReference type="GO" id="GO:0016887">
    <property type="term" value="F:ATP hydrolysis activity"/>
    <property type="evidence" value="ECO:0007669"/>
    <property type="project" value="InterPro"/>
</dbReference>
<dbReference type="Gene3D" id="3.40.50.300">
    <property type="entry name" value="P-loop containing nucleotide triphosphate hydrolases"/>
    <property type="match status" value="1"/>
</dbReference>
<evidence type="ECO:0000259" key="3">
    <source>
        <dbReference type="PROSITE" id="PS50893"/>
    </source>
</evidence>
<proteinExistence type="predicted"/>
<dbReference type="RefSeq" id="WP_036339580.1">
    <property type="nucleotide sequence ID" value="NZ_JPMX01000111.1"/>
</dbReference>
<dbReference type="InterPro" id="IPR027417">
    <property type="entry name" value="P-loop_NTPase"/>
</dbReference>
<keyword evidence="2" id="KW-0067">ATP-binding</keyword>
<dbReference type="Pfam" id="PF00005">
    <property type="entry name" value="ABC_tran"/>
    <property type="match status" value="1"/>
</dbReference>
<dbReference type="EMBL" id="JPMX01000111">
    <property type="protein sequence ID" value="KGH44842.1"/>
    <property type="molecule type" value="Genomic_DNA"/>
</dbReference>
<dbReference type="GO" id="GO:0005524">
    <property type="term" value="F:ATP binding"/>
    <property type="evidence" value="ECO:0007669"/>
    <property type="project" value="UniProtKB-KW"/>
</dbReference>
<evidence type="ECO:0000256" key="1">
    <source>
        <dbReference type="ARBA" id="ARBA00022741"/>
    </source>
</evidence>
<dbReference type="InterPro" id="IPR003439">
    <property type="entry name" value="ABC_transporter-like_ATP-bd"/>
</dbReference>
<name>A0A098Y306_9ACTN</name>
<keyword evidence="1" id="KW-0547">Nucleotide-binding</keyword>